<reference evidence="3 4" key="1">
    <citation type="journal article" date="2022" name="Res Sq">
        <title>Evolution of multicellular longitudinally dividing oral cavity symbionts (Neisseriaceae).</title>
        <authorList>
            <person name="Nyongesa S."/>
            <person name="Weber P."/>
            <person name="Bernet E."/>
            <person name="Pullido F."/>
            <person name="Nieckarz M."/>
            <person name="Delaby M."/>
            <person name="Nieves C."/>
            <person name="Viehboeck T."/>
            <person name="Krause N."/>
            <person name="Rivera-Millot A."/>
            <person name="Nakamura A."/>
            <person name="Vischer N."/>
            <person name="VanNieuwenhze M."/>
            <person name="Brun Y."/>
            <person name="Cava F."/>
            <person name="Bulgheresi S."/>
            <person name="Veyrier F."/>
        </authorList>
    </citation>
    <scope>NUCLEOTIDE SEQUENCE [LARGE SCALE GENOMIC DNA]</scope>
    <source>
        <strain evidence="3 4">CCUG 63373m</strain>
    </source>
</reference>
<name>A0ABY4DPU1_9NEIS</name>
<dbReference type="Proteomes" id="UP000829817">
    <property type="component" value="Chromosome"/>
</dbReference>
<feature type="compositionally biased region" description="Polar residues" evidence="1">
    <location>
        <begin position="148"/>
        <end position="157"/>
    </location>
</feature>
<dbReference type="EMBL" id="CP091508">
    <property type="protein sequence ID" value="UOO81055.1"/>
    <property type="molecule type" value="Genomic_DNA"/>
</dbReference>
<proteinExistence type="predicted"/>
<feature type="signal peptide" evidence="2">
    <location>
        <begin position="1"/>
        <end position="25"/>
    </location>
</feature>
<evidence type="ECO:0000313" key="4">
    <source>
        <dbReference type="Proteomes" id="UP000829817"/>
    </source>
</evidence>
<keyword evidence="4" id="KW-1185">Reference proteome</keyword>
<gene>
    <name evidence="3" type="ORF">LVJ83_08685</name>
</gene>
<organism evidence="3 4">
    <name type="scientific">Uruburuella testudinis</name>
    <dbReference type="NCBI Taxonomy" id="1282863"/>
    <lineage>
        <taxon>Bacteria</taxon>
        <taxon>Pseudomonadati</taxon>
        <taxon>Pseudomonadota</taxon>
        <taxon>Betaproteobacteria</taxon>
        <taxon>Neisseriales</taxon>
        <taxon>Neisseriaceae</taxon>
        <taxon>Uruburuella</taxon>
    </lineage>
</organism>
<sequence length="167" mass="18779">MSNTQNKIRTALIAFSLLCAWPAQAEIYIINTQTLDPEQLGPGSGHSLSNIEANRRILLDYYHYTDQQQAVLNRRQATQDLAYKIEHLKQTGADKQTLADINSQLKQLQNAAHTALPELSKFALPEFKQLHQIEQENAAQLENLQQQSAKIPTTPNITDPPARLPVE</sequence>
<feature type="chain" id="PRO_5046800177" evidence="2">
    <location>
        <begin position="26"/>
        <end position="167"/>
    </location>
</feature>
<feature type="region of interest" description="Disordered" evidence="1">
    <location>
        <begin position="148"/>
        <end position="167"/>
    </location>
</feature>
<evidence type="ECO:0000313" key="3">
    <source>
        <dbReference type="EMBL" id="UOO81055.1"/>
    </source>
</evidence>
<evidence type="ECO:0000256" key="2">
    <source>
        <dbReference type="SAM" id="SignalP"/>
    </source>
</evidence>
<dbReference type="RefSeq" id="WP_244784124.1">
    <property type="nucleotide sequence ID" value="NZ_CP091508.1"/>
</dbReference>
<protein>
    <submittedName>
        <fullName evidence="3">Uncharacterized protein</fullName>
    </submittedName>
</protein>
<evidence type="ECO:0000256" key="1">
    <source>
        <dbReference type="SAM" id="MobiDB-lite"/>
    </source>
</evidence>
<accession>A0ABY4DPU1</accession>
<keyword evidence="2" id="KW-0732">Signal</keyword>